<comment type="caution">
    <text evidence="1">The sequence shown here is derived from an EMBL/GenBank/DDBJ whole genome shotgun (WGS) entry which is preliminary data.</text>
</comment>
<evidence type="ECO:0000313" key="1">
    <source>
        <dbReference type="EMBL" id="RJF90350.1"/>
    </source>
</evidence>
<gene>
    <name evidence="1" type="ORF">D3876_08825</name>
</gene>
<dbReference type="Proteomes" id="UP000286100">
    <property type="component" value="Unassembled WGS sequence"/>
</dbReference>
<sequence length="80" mass="7852">MSYLAHSTLSMTLRSRSVATMGGTALSASSRCAGEPLTVGGAIAGSVAGALTSCASAGAAMNAAPASIRIRSMFSLLSTR</sequence>
<dbReference type="AlphaFoldDB" id="A0A418WK06"/>
<evidence type="ECO:0000313" key="2">
    <source>
        <dbReference type="Proteomes" id="UP000286100"/>
    </source>
</evidence>
<proteinExistence type="predicted"/>
<accession>A0A418WK06</accession>
<protein>
    <submittedName>
        <fullName evidence="1">Uncharacterized protein</fullName>
    </submittedName>
</protein>
<keyword evidence="2" id="KW-1185">Reference proteome</keyword>
<reference evidence="1 2" key="1">
    <citation type="submission" date="2018-09" db="EMBL/GenBank/DDBJ databases">
        <authorList>
            <person name="Zhu H."/>
        </authorList>
    </citation>
    <scope>NUCLEOTIDE SEQUENCE [LARGE SCALE GENOMIC DNA]</scope>
    <source>
        <strain evidence="1 2">K2R01-6</strain>
    </source>
</reference>
<organism evidence="1 2">
    <name type="scientific">Sphingomonas cavernae</name>
    <dbReference type="NCBI Taxonomy" id="2320861"/>
    <lineage>
        <taxon>Bacteria</taxon>
        <taxon>Pseudomonadati</taxon>
        <taxon>Pseudomonadota</taxon>
        <taxon>Alphaproteobacteria</taxon>
        <taxon>Sphingomonadales</taxon>
        <taxon>Sphingomonadaceae</taxon>
        <taxon>Sphingomonas</taxon>
    </lineage>
</organism>
<name>A0A418WK06_9SPHN</name>
<dbReference type="EMBL" id="QYUM01000003">
    <property type="protein sequence ID" value="RJF90350.1"/>
    <property type="molecule type" value="Genomic_DNA"/>
</dbReference>